<evidence type="ECO:0000313" key="12">
    <source>
        <dbReference type="EMBL" id="MBB5155064.1"/>
    </source>
</evidence>
<evidence type="ECO:0000256" key="4">
    <source>
        <dbReference type="ARBA" id="ARBA00022723"/>
    </source>
</evidence>
<dbReference type="SUPFAM" id="SSF55957">
    <property type="entry name" value="Phosphoglucomutase, C-terminal domain"/>
    <property type="match status" value="1"/>
</dbReference>
<feature type="domain" description="Alpha-D-phosphohexomutase C-terminal" evidence="8">
    <location>
        <begin position="467"/>
        <end position="512"/>
    </location>
</feature>
<dbReference type="RefSeq" id="WP_184726473.1">
    <property type="nucleotide sequence ID" value="NZ_JACHIW010000001.1"/>
</dbReference>
<feature type="domain" description="Alpha-D-phosphohexomutase alpha/beta/alpha" evidence="9">
    <location>
        <begin position="47"/>
        <end position="182"/>
    </location>
</feature>
<evidence type="ECO:0000256" key="3">
    <source>
        <dbReference type="ARBA" id="ARBA00022553"/>
    </source>
</evidence>
<feature type="domain" description="Alpha-D-phosphohexomutase alpha/beta/alpha" evidence="10">
    <location>
        <begin position="203"/>
        <end position="304"/>
    </location>
</feature>
<dbReference type="InterPro" id="IPR005841">
    <property type="entry name" value="Alpha-D-phosphohexomutase_SF"/>
</dbReference>
<evidence type="ECO:0000259" key="10">
    <source>
        <dbReference type="Pfam" id="PF02879"/>
    </source>
</evidence>
<keyword evidence="3" id="KW-0597">Phosphoprotein</keyword>
<dbReference type="GO" id="GO:0006166">
    <property type="term" value="P:purine ribonucleoside salvage"/>
    <property type="evidence" value="ECO:0007669"/>
    <property type="project" value="TreeGrafter"/>
</dbReference>
<dbReference type="GO" id="GO:0000287">
    <property type="term" value="F:magnesium ion binding"/>
    <property type="evidence" value="ECO:0007669"/>
    <property type="project" value="InterPro"/>
</dbReference>
<dbReference type="EC" id="5.4.2.8" evidence="12"/>
<dbReference type="InterPro" id="IPR016055">
    <property type="entry name" value="A-D-PHexomutase_a/b/a-I/II/III"/>
</dbReference>
<sequence>MTVDAELRSATRRWIAGDIDPRTRAELQQLLDADDAALADRMSGMPRFGTAGLRAPVRAGANGMNRAVVVRTTAGAAAWLTERGHRGGVVVVGRDARHGSEDFATDAAGVLAAAGFDVRLLPEPLPTPVLAHATRTLRAVAGIQITASHNPPQDNGYKLYLLGGVHLVSPADIEIEAAIAAAPAANSVPRKESWSVHDSALDDYLARVATLPRGDARTLRVAATALHGVGAQPLLQALHRAGFDDVHLVASQAKPDPDFPTVGFPNPEEPGATDKLLALAGEIDADLAIALDPDADRCALGVEENGTWRMLRGDETGVLLAEHILSTLDRSAKPDPLVATTIVSATMLRSIAAEFGVRYAETLTGFKWLVRAGDGAGTGLVYAYEEAIGHCVDPDEVRDKDGISTAVLSCDLAATAKAAGRGLPELLDVLSTKHGVHQTGQVSVRVTDLSVIPRIMRRLREQPPTRLADITVDVEDLLPDTDALVITGAGGLRVVIRPSGTEPKLKCYLQVVEQVGELPPATAKQRAADRLDALKQAVSDLVRRG</sequence>
<dbReference type="Pfam" id="PF00408">
    <property type="entry name" value="PGM_PMM_IV"/>
    <property type="match status" value="1"/>
</dbReference>
<keyword evidence="4 7" id="KW-0479">Metal-binding</keyword>
<dbReference type="Pfam" id="PF02879">
    <property type="entry name" value="PGM_PMM_II"/>
    <property type="match status" value="1"/>
</dbReference>
<dbReference type="GO" id="GO:0005975">
    <property type="term" value="P:carbohydrate metabolic process"/>
    <property type="evidence" value="ECO:0007669"/>
    <property type="project" value="InterPro"/>
</dbReference>
<dbReference type="GO" id="GO:0004615">
    <property type="term" value="F:phosphomannomutase activity"/>
    <property type="evidence" value="ECO:0007669"/>
    <property type="project" value="UniProtKB-EC"/>
</dbReference>
<dbReference type="AlphaFoldDB" id="A0A840Q3H4"/>
<evidence type="ECO:0000256" key="1">
    <source>
        <dbReference type="ARBA" id="ARBA00001946"/>
    </source>
</evidence>
<dbReference type="GO" id="GO:0008973">
    <property type="term" value="F:phosphopentomutase activity"/>
    <property type="evidence" value="ECO:0007669"/>
    <property type="project" value="TreeGrafter"/>
</dbReference>
<evidence type="ECO:0000256" key="5">
    <source>
        <dbReference type="ARBA" id="ARBA00022842"/>
    </source>
</evidence>
<dbReference type="InterPro" id="IPR005843">
    <property type="entry name" value="A-D-PHexomutase_C"/>
</dbReference>
<dbReference type="CDD" id="cd05799">
    <property type="entry name" value="PGM2"/>
    <property type="match status" value="1"/>
</dbReference>
<evidence type="ECO:0000256" key="7">
    <source>
        <dbReference type="RuleBase" id="RU004326"/>
    </source>
</evidence>
<evidence type="ECO:0000259" key="11">
    <source>
        <dbReference type="Pfam" id="PF02880"/>
    </source>
</evidence>
<accession>A0A840Q3H4</accession>
<comment type="cofactor">
    <cofactor evidence="1">
        <name>Mg(2+)</name>
        <dbReference type="ChEBI" id="CHEBI:18420"/>
    </cofactor>
</comment>
<protein>
    <submittedName>
        <fullName evidence="12">Phosphomannomutase</fullName>
        <ecNumber evidence="12">5.4.2.8</ecNumber>
    </submittedName>
</protein>
<dbReference type="Gene3D" id="3.30.310.50">
    <property type="entry name" value="Alpha-D-phosphohexomutase, C-terminal domain"/>
    <property type="match status" value="1"/>
</dbReference>
<evidence type="ECO:0000256" key="2">
    <source>
        <dbReference type="ARBA" id="ARBA00010231"/>
    </source>
</evidence>
<name>A0A840Q3H4_9PSEU</name>
<reference evidence="12 13" key="1">
    <citation type="submission" date="2020-08" db="EMBL/GenBank/DDBJ databases">
        <title>Sequencing the genomes of 1000 actinobacteria strains.</title>
        <authorList>
            <person name="Klenk H.-P."/>
        </authorList>
    </citation>
    <scope>NUCLEOTIDE SEQUENCE [LARGE SCALE GENOMIC DNA]</scope>
    <source>
        <strain evidence="12 13">DSM 45584</strain>
    </source>
</reference>
<keyword evidence="5 7" id="KW-0460">Magnesium</keyword>
<dbReference type="Gene3D" id="3.40.120.10">
    <property type="entry name" value="Alpha-D-Glucose-1,6-Bisphosphate, subunit A, domain 3"/>
    <property type="match status" value="3"/>
</dbReference>
<evidence type="ECO:0000256" key="6">
    <source>
        <dbReference type="ARBA" id="ARBA00023235"/>
    </source>
</evidence>
<dbReference type="InterPro" id="IPR016066">
    <property type="entry name" value="A-D-PHexomutase_CS"/>
</dbReference>
<evidence type="ECO:0000259" key="8">
    <source>
        <dbReference type="Pfam" id="PF00408"/>
    </source>
</evidence>
<keyword evidence="6 12" id="KW-0413">Isomerase</keyword>
<evidence type="ECO:0000259" key="9">
    <source>
        <dbReference type="Pfam" id="PF02878"/>
    </source>
</evidence>
<dbReference type="PROSITE" id="PS00710">
    <property type="entry name" value="PGM_PMM"/>
    <property type="match status" value="1"/>
</dbReference>
<dbReference type="PANTHER" id="PTHR45745">
    <property type="entry name" value="PHOSPHOMANNOMUTASE 45A"/>
    <property type="match status" value="1"/>
</dbReference>
<dbReference type="InterPro" id="IPR036900">
    <property type="entry name" value="A-D-PHexomutase_C_sf"/>
</dbReference>
<dbReference type="Pfam" id="PF02878">
    <property type="entry name" value="PGM_PMM_I"/>
    <property type="match status" value="1"/>
</dbReference>
<comment type="caution">
    <text evidence="12">The sequence shown here is derived from an EMBL/GenBank/DDBJ whole genome shotgun (WGS) entry which is preliminary data.</text>
</comment>
<dbReference type="SUPFAM" id="SSF53738">
    <property type="entry name" value="Phosphoglucomutase, first 3 domains"/>
    <property type="match status" value="3"/>
</dbReference>
<keyword evidence="13" id="KW-1185">Reference proteome</keyword>
<dbReference type="EMBL" id="JACHIW010000001">
    <property type="protein sequence ID" value="MBB5155064.1"/>
    <property type="molecule type" value="Genomic_DNA"/>
</dbReference>
<dbReference type="Proteomes" id="UP000584374">
    <property type="component" value="Unassembled WGS sequence"/>
</dbReference>
<comment type="similarity">
    <text evidence="2 7">Belongs to the phosphohexose mutase family.</text>
</comment>
<organism evidence="12 13">
    <name type="scientific">Saccharopolyspora phatthalungensis</name>
    <dbReference type="NCBI Taxonomy" id="664693"/>
    <lineage>
        <taxon>Bacteria</taxon>
        <taxon>Bacillati</taxon>
        <taxon>Actinomycetota</taxon>
        <taxon>Actinomycetes</taxon>
        <taxon>Pseudonocardiales</taxon>
        <taxon>Pseudonocardiaceae</taxon>
        <taxon>Saccharopolyspora</taxon>
    </lineage>
</organism>
<dbReference type="InterPro" id="IPR005846">
    <property type="entry name" value="A-D-PHexomutase_a/b/a-III"/>
</dbReference>
<dbReference type="PRINTS" id="PR00509">
    <property type="entry name" value="PGMPMM"/>
</dbReference>
<evidence type="ECO:0000313" key="13">
    <source>
        <dbReference type="Proteomes" id="UP000584374"/>
    </source>
</evidence>
<dbReference type="Pfam" id="PF02880">
    <property type="entry name" value="PGM_PMM_III"/>
    <property type="match status" value="1"/>
</dbReference>
<dbReference type="InterPro" id="IPR005844">
    <property type="entry name" value="A-D-PHexomutase_a/b/a-I"/>
</dbReference>
<proteinExistence type="inferred from homology"/>
<feature type="domain" description="Alpha-D-phosphohexomutase alpha/beta/alpha" evidence="11">
    <location>
        <begin position="313"/>
        <end position="427"/>
    </location>
</feature>
<gene>
    <name evidence="12" type="ORF">BJ970_002598</name>
</gene>
<dbReference type="InterPro" id="IPR005845">
    <property type="entry name" value="A-D-PHexomutase_a/b/a-II"/>
</dbReference>
<dbReference type="PANTHER" id="PTHR45745:SF1">
    <property type="entry name" value="PHOSPHOGLUCOMUTASE 2B-RELATED"/>
    <property type="match status" value="1"/>
</dbReference>